<evidence type="ECO:0000259" key="2">
    <source>
        <dbReference type="Pfam" id="PF26118"/>
    </source>
</evidence>
<name>A0A9P9FBJ2_9HYPO</name>
<accession>A0A9P9FBJ2</accession>
<feature type="domain" description="DUF8035" evidence="2">
    <location>
        <begin position="816"/>
        <end position="868"/>
    </location>
</feature>
<feature type="region of interest" description="Disordered" evidence="1">
    <location>
        <begin position="462"/>
        <end position="817"/>
    </location>
</feature>
<dbReference type="InterPro" id="IPR058348">
    <property type="entry name" value="DUF8035"/>
</dbReference>
<feature type="compositionally biased region" description="Basic and acidic residues" evidence="1">
    <location>
        <begin position="744"/>
        <end position="778"/>
    </location>
</feature>
<feature type="compositionally biased region" description="Basic and acidic residues" evidence="1">
    <location>
        <begin position="800"/>
        <end position="811"/>
    </location>
</feature>
<dbReference type="EMBL" id="JAGMUU010000003">
    <property type="protein sequence ID" value="KAH7157512.1"/>
    <property type="molecule type" value="Genomic_DNA"/>
</dbReference>
<dbReference type="Proteomes" id="UP000717696">
    <property type="component" value="Unassembled WGS sequence"/>
</dbReference>
<reference evidence="3" key="1">
    <citation type="journal article" date="2021" name="Nat. Commun.">
        <title>Genetic determinants of endophytism in the Arabidopsis root mycobiome.</title>
        <authorList>
            <person name="Mesny F."/>
            <person name="Miyauchi S."/>
            <person name="Thiergart T."/>
            <person name="Pickel B."/>
            <person name="Atanasova L."/>
            <person name="Karlsson M."/>
            <person name="Huettel B."/>
            <person name="Barry K.W."/>
            <person name="Haridas S."/>
            <person name="Chen C."/>
            <person name="Bauer D."/>
            <person name="Andreopoulos W."/>
            <person name="Pangilinan J."/>
            <person name="LaButti K."/>
            <person name="Riley R."/>
            <person name="Lipzen A."/>
            <person name="Clum A."/>
            <person name="Drula E."/>
            <person name="Henrissat B."/>
            <person name="Kohler A."/>
            <person name="Grigoriev I.V."/>
            <person name="Martin F.M."/>
            <person name="Hacquard S."/>
        </authorList>
    </citation>
    <scope>NUCLEOTIDE SEQUENCE</scope>
    <source>
        <strain evidence="3">MPI-CAGE-AT-0021</strain>
    </source>
</reference>
<feature type="compositionally biased region" description="Low complexity" evidence="1">
    <location>
        <begin position="63"/>
        <end position="76"/>
    </location>
</feature>
<feature type="compositionally biased region" description="Basic and acidic residues" evidence="1">
    <location>
        <begin position="871"/>
        <end position="901"/>
    </location>
</feature>
<feature type="compositionally biased region" description="Basic and acidic residues" evidence="1">
    <location>
        <begin position="172"/>
        <end position="191"/>
    </location>
</feature>
<feature type="compositionally biased region" description="Polar residues" evidence="1">
    <location>
        <begin position="725"/>
        <end position="743"/>
    </location>
</feature>
<evidence type="ECO:0000256" key="1">
    <source>
        <dbReference type="SAM" id="MobiDB-lite"/>
    </source>
</evidence>
<gene>
    <name evidence="3" type="ORF">B0J13DRAFT_520243</name>
</gene>
<keyword evidence="4" id="KW-1185">Reference proteome</keyword>
<organism evidence="3 4">
    <name type="scientific">Dactylonectria estremocensis</name>
    <dbReference type="NCBI Taxonomy" id="1079267"/>
    <lineage>
        <taxon>Eukaryota</taxon>
        <taxon>Fungi</taxon>
        <taxon>Dikarya</taxon>
        <taxon>Ascomycota</taxon>
        <taxon>Pezizomycotina</taxon>
        <taxon>Sordariomycetes</taxon>
        <taxon>Hypocreomycetidae</taxon>
        <taxon>Hypocreales</taxon>
        <taxon>Nectriaceae</taxon>
        <taxon>Dactylonectria</taxon>
    </lineage>
</organism>
<feature type="compositionally biased region" description="Basic and acidic residues" evidence="1">
    <location>
        <begin position="299"/>
        <end position="311"/>
    </location>
</feature>
<feature type="region of interest" description="Disordered" evidence="1">
    <location>
        <begin position="63"/>
        <end position="215"/>
    </location>
</feature>
<dbReference type="OrthoDB" id="5418088at2759"/>
<feature type="region of interest" description="Disordered" evidence="1">
    <location>
        <begin position="858"/>
        <end position="965"/>
    </location>
</feature>
<comment type="caution">
    <text evidence="3">The sequence shown here is derived from an EMBL/GenBank/DDBJ whole genome shotgun (WGS) entry which is preliminary data.</text>
</comment>
<dbReference type="PANTHER" id="PTHR42081:SF2">
    <property type="entry name" value="NIPPED-B-LIKE PROTEIN B"/>
    <property type="match status" value="1"/>
</dbReference>
<proteinExistence type="predicted"/>
<feature type="compositionally biased region" description="Basic and acidic residues" evidence="1">
    <location>
        <begin position="924"/>
        <end position="939"/>
    </location>
</feature>
<feature type="compositionally biased region" description="Basic and acidic residues" evidence="1">
    <location>
        <begin position="355"/>
        <end position="385"/>
    </location>
</feature>
<evidence type="ECO:0000313" key="3">
    <source>
        <dbReference type="EMBL" id="KAH7157512.1"/>
    </source>
</evidence>
<feature type="compositionally biased region" description="Basic and acidic residues" evidence="1">
    <location>
        <begin position="697"/>
        <end position="724"/>
    </location>
</feature>
<dbReference type="PANTHER" id="PTHR42081">
    <property type="entry name" value="ZINC FINGER PROTEIN DHHC DOMAIN CONTAINING PROTEIN"/>
    <property type="match status" value="1"/>
</dbReference>
<feature type="compositionally biased region" description="Basic and acidic residues" evidence="1">
    <location>
        <begin position="588"/>
        <end position="620"/>
    </location>
</feature>
<feature type="compositionally biased region" description="Basic and acidic residues" evidence="1">
    <location>
        <begin position="547"/>
        <end position="580"/>
    </location>
</feature>
<feature type="compositionally biased region" description="Basic and acidic residues" evidence="1">
    <location>
        <begin position="946"/>
        <end position="958"/>
    </location>
</feature>
<dbReference type="AlphaFoldDB" id="A0A9P9FBJ2"/>
<feature type="compositionally biased region" description="Polar residues" evidence="1">
    <location>
        <begin position="77"/>
        <end position="88"/>
    </location>
</feature>
<sequence>MTDRYGYTTTGRSATFNPARSSLPASIGYTSLYAGDMHVMPSSTRPPPPSAMTAAASRGYVTTTTSSAVPATTTRTYAVTQDPRSQRPTTRDVTRSHRSSTLDSATGRPPVIVMTTQKDRPNPGPSYSSNARSGSPIRDDYRASEGQFYTEPASSIRSRSTRPYPDQPGSDDYARGRDHSDSMAREADAYRSSRPSVVYPSNPRHSSATIDYGDEGYQYTNAGELVRYDLDHPQASRSRRHESFDRGYYRPNINYNADQRLLNVNTSPDLGRTSHATTTATPTTRQYEPRGGPPPSTRGFDKISRARDSSRDVPPLAPAPPEPIVTTRTLSSTGSSGERRPRPVSLYQEGTPRSQHYDEYYRSRDDEKNMREHRDYQHESERAYEPEPTYQALTYEPQSYEPQSYDTQPTYATQPGYDIQPAYNVQSTYNVQPGYETQQYFHDDRVPTRGFGIRTDLVDNYEHRRDSQYAEETKKRSDDEPPRESKPDREEQRRSRAETKDKDPRRERRESKKGGEDDEKERTRFRDKMASGLGIAAAAVGLAPSVKSEDKRPKDNDSKARRGSDDDRERRRDTEDRDQPKASTQDQPKPRDYDKDRPSGKDSSEPRKSSRREADSRKNGEAVISASDSDEAKKPARRHRSSIAFNPNDASDLKQLKEQLAAMKTADKEKDNPVVIETKRNRSFSPAKQSKTPIDSKPPRDSRSPPETKPTREPRSPPELKPAKESTSSTDSKITSESKTSSPPRDESRGRELTVSGLDDKQVRLVSPPRDKKDDKPLKGILKQPKVSFPEELNPVREGVAPHKEDKKLREAPAGAKWTKVSRKIVNPEALTIGKERFEVRDDFVIVLRVLSKEEIQAYASATVVLRERRRREEEGDRDRDRDGDRERDRDGDRDRDRDRDRDDDDEKRRHRRRRHRDEDEADHDTKERDKGRDRDKDRERHRRHRDEDDTRSKDQDHHHHHHHY</sequence>
<feature type="region of interest" description="Disordered" evidence="1">
    <location>
        <begin position="231"/>
        <end position="250"/>
    </location>
</feature>
<dbReference type="Pfam" id="PF26118">
    <property type="entry name" value="DUF8035"/>
    <property type="match status" value="1"/>
</dbReference>
<feature type="compositionally biased region" description="Basic and acidic residues" evidence="1">
    <location>
        <begin position="462"/>
        <end position="529"/>
    </location>
</feature>
<evidence type="ECO:0000313" key="4">
    <source>
        <dbReference type="Proteomes" id="UP000717696"/>
    </source>
</evidence>
<protein>
    <recommendedName>
        <fullName evidence="2">DUF8035 domain-containing protein</fullName>
    </recommendedName>
</protein>
<feature type="compositionally biased region" description="Low complexity" evidence="1">
    <location>
        <begin position="530"/>
        <end position="546"/>
    </location>
</feature>
<feature type="compositionally biased region" description="Polar residues" evidence="1">
    <location>
        <begin position="683"/>
        <end position="692"/>
    </location>
</feature>
<feature type="compositionally biased region" description="Low complexity" evidence="1">
    <location>
        <begin position="326"/>
        <end position="336"/>
    </location>
</feature>
<feature type="compositionally biased region" description="Basic and acidic residues" evidence="1">
    <location>
        <begin position="665"/>
        <end position="680"/>
    </location>
</feature>
<feature type="region of interest" description="Disordered" evidence="1">
    <location>
        <begin position="264"/>
        <end position="385"/>
    </location>
</feature>